<dbReference type="GO" id="GO:0003916">
    <property type="term" value="F:DNA topoisomerase activity"/>
    <property type="evidence" value="ECO:0007669"/>
    <property type="project" value="InterPro"/>
</dbReference>
<organism evidence="11 12">
    <name type="scientific">Pseudoalteromonas porphyrae</name>
    <dbReference type="NCBI Taxonomy" id="187330"/>
    <lineage>
        <taxon>Bacteria</taxon>
        <taxon>Pseudomonadati</taxon>
        <taxon>Pseudomonadota</taxon>
        <taxon>Gammaproteobacteria</taxon>
        <taxon>Alteromonadales</taxon>
        <taxon>Pseudoalteromonadaceae</taxon>
        <taxon>Pseudoalteromonas</taxon>
    </lineage>
</organism>
<keyword evidence="5" id="KW-0413">Isomerase</keyword>
<evidence type="ECO:0000256" key="9">
    <source>
        <dbReference type="PROSITE-ProRule" id="PRU00560"/>
    </source>
</evidence>
<evidence type="ECO:0000256" key="2">
    <source>
        <dbReference type="ARBA" id="ARBA00022801"/>
    </source>
</evidence>
<dbReference type="OrthoDB" id="5298826at2"/>
<dbReference type="InterPro" id="IPR013498">
    <property type="entry name" value="Topo_IA_Znf"/>
</dbReference>
<dbReference type="PROSITE" id="PS51198">
    <property type="entry name" value="UVRD_HELICASE_ATP_BIND"/>
    <property type="match status" value="1"/>
</dbReference>
<feature type="domain" description="UvrD-like helicase ATP-binding" evidence="10">
    <location>
        <begin position="186"/>
        <end position="647"/>
    </location>
</feature>
<feature type="binding site" evidence="9">
    <location>
        <begin position="207"/>
        <end position="214"/>
    </location>
    <ligand>
        <name>ATP</name>
        <dbReference type="ChEBI" id="CHEBI:30616"/>
    </ligand>
</feature>
<keyword evidence="12" id="KW-1185">Reference proteome</keyword>
<dbReference type="RefSeq" id="WP_054455543.1">
    <property type="nucleotide sequence ID" value="NZ_LHPH01000024.1"/>
</dbReference>
<dbReference type="GO" id="GO:0006265">
    <property type="term" value="P:DNA topological change"/>
    <property type="evidence" value="ECO:0007669"/>
    <property type="project" value="InterPro"/>
</dbReference>
<dbReference type="PATRIC" id="fig|187330.3.peg.2119"/>
<dbReference type="Pfam" id="PF00580">
    <property type="entry name" value="UvrD-helicase"/>
    <property type="match status" value="1"/>
</dbReference>
<accession>A0A0N1EDQ4</accession>
<dbReference type="GO" id="GO:0005694">
    <property type="term" value="C:chromosome"/>
    <property type="evidence" value="ECO:0007669"/>
    <property type="project" value="InterPro"/>
</dbReference>
<evidence type="ECO:0000256" key="5">
    <source>
        <dbReference type="ARBA" id="ARBA00023235"/>
    </source>
</evidence>
<dbReference type="GO" id="GO:0003677">
    <property type="term" value="F:DNA binding"/>
    <property type="evidence" value="ECO:0007669"/>
    <property type="project" value="InterPro"/>
</dbReference>
<evidence type="ECO:0000313" key="11">
    <source>
        <dbReference type="EMBL" id="KPH59133.1"/>
    </source>
</evidence>
<dbReference type="GO" id="GO:0000725">
    <property type="term" value="P:recombinational repair"/>
    <property type="evidence" value="ECO:0007669"/>
    <property type="project" value="TreeGrafter"/>
</dbReference>
<comment type="caution">
    <text evidence="11">The sequence shown here is derived from an EMBL/GenBank/DDBJ whole genome shotgun (WGS) entry which is preliminary data.</text>
</comment>
<comment type="catalytic activity">
    <reaction evidence="6">
        <text>Couples ATP hydrolysis with the unwinding of duplex DNA by translocating in the 3'-5' direction.</text>
        <dbReference type="EC" id="5.6.2.4"/>
    </reaction>
</comment>
<evidence type="ECO:0000313" key="12">
    <source>
        <dbReference type="Proteomes" id="UP000037848"/>
    </source>
</evidence>
<dbReference type="EMBL" id="LHPH01000024">
    <property type="protein sequence ID" value="KPH59133.1"/>
    <property type="molecule type" value="Genomic_DNA"/>
</dbReference>
<dbReference type="PANTHER" id="PTHR11070:SF63">
    <property type="entry name" value="DNA HELICASE IV"/>
    <property type="match status" value="1"/>
</dbReference>
<dbReference type="Pfam" id="PF01396">
    <property type="entry name" value="Zn_ribbon_Top1"/>
    <property type="match status" value="2"/>
</dbReference>
<keyword evidence="1 9" id="KW-0547">Nucleotide-binding</keyword>
<dbReference type="GO" id="GO:0005524">
    <property type="term" value="F:ATP binding"/>
    <property type="evidence" value="ECO:0007669"/>
    <property type="project" value="UniProtKB-UniRule"/>
</dbReference>
<proteinExistence type="predicted"/>
<dbReference type="STRING" id="187330.AMS58_14090"/>
<gene>
    <name evidence="11" type="ORF">ADS77_17340</name>
</gene>
<dbReference type="SUPFAM" id="SSF52540">
    <property type="entry name" value="P-loop containing nucleoside triphosphate hydrolases"/>
    <property type="match status" value="1"/>
</dbReference>
<protein>
    <recommendedName>
        <fullName evidence="7">DNA 3'-5' helicase</fullName>
        <ecNumber evidence="7">5.6.2.4</ecNumber>
    </recommendedName>
</protein>
<sequence length="973" mass="111041">MDSIAFSLLGRLFSKQASLAFDQHTLVIRQGNSIIHISWNELVAPLSFAYGILGQTVRFTTAQHSYTFSMRAYGTHRAIRAQCEQYWVNANTVKLDAFLNKVTKLVNQRYLRQSHVSRIKQLALQEHSRWLPWVKNSPALELVNKKIKVLEQYAHWDDALTYYLQQKYVTKQLKLHHEFFDCIEANPLTLRQRHACVIDDDNNLLLAGAGTGKTSVMIGRAGFLVQSQQARYSDILLLAYGRKAADEMDERIQQKLATDKIKAATFHSVGLMIISQVEQAKPSMSVFAEDEKAKAKWVQQCFESLIEKSATYRKLVLDYFSKYYYVEKNEFDFKTLGDYYSYLNDNDIRSLKGDKVKSFGELYIANWLFYHGIDYQYEAPYKVAVKTIDRRQYKPDFYLPEYDIYIEYYGIDEAGNTASYIDKAQYHNAMDWKNTTHTSNNTHCIALTYGQHKQGALLSELEQALKSVNVHTQMLPVESLLESLKETGRVTVLAGLFAQLLSLYKGAYLSATDEVKVLKRSLDVKQTTQALALLKPILTHYNAHLQQRGEIDFEDMIIKAIEYVEAGKFKSPWRYIMVDEFQDISEARARLVKALCDSLKGSSVFAVGDDWQAIYRFSGADIKLTTEFANYFGFTSQTTLDTTFRFNNKIGEVASAFISKNPAQLNKTITSLTHVSQSAVSLLKRGSNAPAVFKSNYHSDIPELVNGAIDEVLNAIHTKTCKPTTVYFLARFWFQLPSKTDIQTMYAKYPLLKIQSQTFHASKGKEADYVIIIGLQKGKHGFPSEKATPAILEALLPAKEAFTYAEERRLFYVALTRAKHRAYIIADMANASCFVTELIAEHDIEQHEFSTEVDQLHGEDMNCMRCNGGVLKKQTGRFGVFYSCSHYPRCEHTEKPCEQCQSPMTRSRYTGFKLCVNTRCNHLVPTCDKCDAEMVLRSSAKGQFWGCKNYQGNEELSCKNSKNSMAIKWPELV</sequence>
<dbReference type="Proteomes" id="UP000037848">
    <property type="component" value="Unassembled WGS sequence"/>
</dbReference>
<name>A0A0N1EDQ4_9GAMM</name>
<dbReference type="Pfam" id="PF13361">
    <property type="entry name" value="UvrD_C"/>
    <property type="match status" value="1"/>
</dbReference>
<keyword evidence="4 9" id="KW-0067">ATP-binding</keyword>
<dbReference type="InterPro" id="IPR014016">
    <property type="entry name" value="UvrD-like_ATP-bd"/>
</dbReference>
<dbReference type="GO" id="GO:0016887">
    <property type="term" value="F:ATP hydrolysis activity"/>
    <property type="evidence" value="ECO:0007669"/>
    <property type="project" value="RHEA"/>
</dbReference>
<dbReference type="SUPFAM" id="SSF57783">
    <property type="entry name" value="Zinc beta-ribbon"/>
    <property type="match status" value="2"/>
</dbReference>
<dbReference type="Gene3D" id="3.30.65.10">
    <property type="entry name" value="Bacterial Topoisomerase I, domain 1"/>
    <property type="match status" value="2"/>
</dbReference>
<evidence type="ECO:0000256" key="3">
    <source>
        <dbReference type="ARBA" id="ARBA00022806"/>
    </source>
</evidence>
<evidence type="ECO:0000256" key="4">
    <source>
        <dbReference type="ARBA" id="ARBA00022840"/>
    </source>
</evidence>
<dbReference type="InterPro" id="IPR027417">
    <property type="entry name" value="P-loop_NTPase"/>
</dbReference>
<comment type="catalytic activity">
    <reaction evidence="8">
        <text>ATP + H2O = ADP + phosphate + H(+)</text>
        <dbReference type="Rhea" id="RHEA:13065"/>
        <dbReference type="ChEBI" id="CHEBI:15377"/>
        <dbReference type="ChEBI" id="CHEBI:15378"/>
        <dbReference type="ChEBI" id="CHEBI:30616"/>
        <dbReference type="ChEBI" id="CHEBI:43474"/>
        <dbReference type="ChEBI" id="CHEBI:456216"/>
        <dbReference type="EC" id="5.6.2.4"/>
    </reaction>
</comment>
<dbReference type="InterPro" id="IPR000212">
    <property type="entry name" value="DNA_helicase_UvrD/REP"/>
</dbReference>
<reference evidence="11 12" key="1">
    <citation type="submission" date="2015-08" db="EMBL/GenBank/DDBJ databases">
        <title>Draft Genome Sequence of Pseudoalteromonas porphyrae UCD-SED14.</title>
        <authorList>
            <person name="Coil D.A."/>
            <person name="Jospin G."/>
            <person name="Lee R.D."/>
            <person name="Eisen J.A."/>
        </authorList>
    </citation>
    <scope>NUCLEOTIDE SEQUENCE [LARGE SCALE GENOMIC DNA]</scope>
    <source>
        <strain evidence="11 12">UCD-SED14</strain>
    </source>
</reference>
<keyword evidence="3 9" id="KW-0347">Helicase</keyword>
<evidence type="ECO:0000256" key="6">
    <source>
        <dbReference type="ARBA" id="ARBA00034617"/>
    </source>
</evidence>
<dbReference type="PANTHER" id="PTHR11070">
    <property type="entry name" value="UVRD / RECB / PCRA DNA HELICASE FAMILY MEMBER"/>
    <property type="match status" value="1"/>
</dbReference>
<dbReference type="GO" id="GO:0005829">
    <property type="term" value="C:cytosol"/>
    <property type="evidence" value="ECO:0007669"/>
    <property type="project" value="TreeGrafter"/>
</dbReference>
<evidence type="ECO:0000259" key="10">
    <source>
        <dbReference type="PROSITE" id="PS51198"/>
    </source>
</evidence>
<dbReference type="Gene3D" id="3.40.50.300">
    <property type="entry name" value="P-loop containing nucleotide triphosphate hydrolases"/>
    <property type="match status" value="3"/>
</dbReference>
<dbReference type="AlphaFoldDB" id="A0A0N1EDQ4"/>
<dbReference type="EC" id="5.6.2.4" evidence="7"/>
<evidence type="ECO:0000256" key="8">
    <source>
        <dbReference type="ARBA" id="ARBA00048988"/>
    </source>
</evidence>
<evidence type="ECO:0000256" key="1">
    <source>
        <dbReference type="ARBA" id="ARBA00022741"/>
    </source>
</evidence>
<dbReference type="GO" id="GO:0043138">
    <property type="term" value="F:3'-5' DNA helicase activity"/>
    <property type="evidence" value="ECO:0007669"/>
    <property type="project" value="UniProtKB-EC"/>
</dbReference>
<dbReference type="FunFam" id="3.40.50.300:FF:000975">
    <property type="entry name" value="DNA helicase"/>
    <property type="match status" value="1"/>
</dbReference>
<evidence type="ECO:0000256" key="7">
    <source>
        <dbReference type="ARBA" id="ARBA00034808"/>
    </source>
</evidence>
<dbReference type="InterPro" id="IPR014017">
    <property type="entry name" value="DNA_helicase_UvrD-like_C"/>
</dbReference>
<keyword evidence="2 9" id="KW-0378">Hydrolase</keyword>